<dbReference type="InterPro" id="IPR002126">
    <property type="entry name" value="Cadherin-like_dom"/>
</dbReference>
<dbReference type="PANTHER" id="PTHR24027">
    <property type="entry name" value="CADHERIN-23"/>
    <property type="match status" value="1"/>
</dbReference>
<dbReference type="GO" id="GO:0005912">
    <property type="term" value="C:adherens junction"/>
    <property type="evidence" value="ECO:0007669"/>
    <property type="project" value="TreeGrafter"/>
</dbReference>
<keyword evidence="9" id="KW-1185">Reference proteome</keyword>
<dbReference type="GO" id="GO:0000902">
    <property type="term" value="P:cell morphogenesis"/>
    <property type="evidence" value="ECO:0007669"/>
    <property type="project" value="TreeGrafter"/>
</dbReference>
<reference evidence="8 9" key="1">
    <citation type="submission" date="2019-03" db="EMBL/GenBank/DDBJ databases">
        <title>First draft genome of Liparis tanakae, snailfish: a comprehensive survey of snailfish specific genes.</title>
        <authorList>
            <person name="Kim W."/>
            <person name="Song I."/>
            <person name="Jeong J.-H."/>
            <person name="Kim D."/>
            <person name="Kim S."/>
            <person name="Ryu S."/>
            <person name="Song J.Y."/>
            <person name="Lee S.K."/>
        </authorList>
    </citation>
    <scope>NUCLEOTIDE SEQUENCE [LARGE SCALE GENOMIC DNA]</scope>
    <source>
        <tissue evidence="8">Muscle</tissue>
    </source>
</reference>
<dbReference type="PROSITE" id="PS50268">
    <property type="entry name" value="CADHERIN_2"/>
    <property type="match status" value="1"/>
</dbReference>
<dbReference type="GO" id="GO:0044331">
    <property type="term" value="P:cell-cell adhesion mediated by cadherin"/>
    <property type="evidence" value="ECO:0007669"/>
    <property type="project" value="TreeGrafter"/>
</dbReference>
<dbReference type="OrthoDB" id="6250271at2759"/>
<protein>
    <submittedName>
        <fullName evidence="8">Cadherin-24</fullName>
    </submittedName>
</protein>
<evidence type="ECO:0000256" key="1">
    <source>
        <dbReference type="ARBA" id="ARBA00004370"/>
    </source>
</evidence>
<evidence type="ECO:0000256" key="5">
    <source>
        <dbReference type="PROSITE-ProRule" id="PRU00043"/>
    </source>
</evidence>
<dbReference type="GO" id="GO:0045296">
    <property type="term" value="F:cadherin binding"/>
    <property type="evidence" value="ECO:0007669"/>
    <property type="project" value="TreeGrafter"/>
</dbReference>
<dbReference type="GO" id="GO:0008013">
    <property type="term" value="F:beta-catenin binding"/>
    <property type="evidence" value="ECO:0007669"/>
    <property type="project" value="TreeGrafter"/>
</dbReference>
<dbReference type="GO" id="GO:0007043">
    <property type="term" value="P:cell-cell junction assembly"/>
    <property type="evidence" value="ECO:0007669"/>
    <property type="project" value="TreeGrafter"/>
</dbReference>
<dbReference type="PRINTS" id="PR00205">
    <property type="entry name" value="CADHERIN"/>
</dbReference>
<dbReference type="GO" id="GO:0005509">
    <property type="term" value="F:calcium ion binding"/>
    <property type="evidence" value="ECO:0007669"/>
    <property type="project" value="UniProtKB-UniRule"/>
</dbReference>
<dbReference type="SMART" id="SM00112">
    <property type="entry name" value="CA"/>
    <property type="match status" value="1"/>
</dbReference>
<evidence type="ECO:0000313" key="8">
    <source>
        <dbReference type="EMBL" id="TNN40419.1"/>
    </source>
</evidence>
<sequence length="344" mass="38177">MDRNDGRTKYVLRGEGAGSVFVIDEKTGNIHVTKPLDREEKDEYRLIATSTDRQTDRALEPSSQFIIRVQDINDNPPIFDDGPYIATVPEMANIAPREKPAAPYRADTRGAERGRSYERRILQPSVKLLVKVKEKLLPRPLRVHLFPSSSSGRHADAARRLAVYHVSVCTSFTPRVNVNASVDPPHDSSRSSSSLKATRQRSDRSRWAHHRKDVMSSKKQQQDEAAPSRSIPLFDLTGDLSHDAESQLRPLPRPPGLGVLPSTPMPLLSGGGRSRIHPPVPASYVVTPACSGSPFQGAEKPSEEKRCQRGNVFRMKEFSHHDQRISGFLGAAALKRIKKACACN</sequence>
<keyword evidence="4" id="KW-0472">Membrane</keyword>
<keyword evidence="3 5" id="KW-0106">Calcium</keyword>
<dbReference type="SUPFAM" id="SSF49313">
    <property type="entry name" value="Cadherin-like"/>
    <property type="match status" value="1"/>
</dbReference>
<dbReference type="Pfam" id="PF00028">
    <property type="entry name" value="Cadherin"/>
    <property type="match status" value="1"/>
</dbReference>
<organism evidence="8 9">
    <name type="scientific">Liparis tanakae</name>
    <name type="common">Tanaka's snailfish</name>
    <dbReference type="NCBI Taxonomy" id="230148"/>
    <lineage>
        <taxon>Eukaryota</taxon>
        <taxon>Metazoa</taxon>
        <taxon>Chordata</taxon>
        <taxon>Craniata</taxon>
        <taxon>Vertebrata</taxon>
        <taxon>Euteleostomi</taxon>
        <taxon>Actinopterygii</taxon>
        <taxon>Neopterygii</taxon>
        <taxon>Teleostei</taxon>
        <taxon>Neoteleostei</taxon>
        <taxon>Acanthomorphata</taxon>
        <taxon>Eupercaria</taxon>
        <taxon>Perciformes</taxon>
        <taxon>Cottioidei</taxon>
        <taxon>Cottales</taxon>
        <taxon>Liparidae</taxon>
        <taxon>Liparis</taxon>
    </lineage>
</organism>
<feature type="domain" description="Cadherin" evidence="7">
    <location>
        <begin position="2"/>
        <end position="79"/>
    </location>
</feature>
<evidence type="ECO:0000256" key="2">
    <source>
        <dbReference type="ARBA" id="ARBA00022737"/>
    </source>
</evidence>
<gene>
    <name evidence="8" type="primary">CDH24_3</name>
    <name evidence="8" type="ORF">EYF80_049406</name>
</gene>
<dbReference type="FunFam" id="2.60.40.60:FF:000009">
    <property type="entry name" value="Cadherin 24"/>
    <property type="match status" value="1"/>
</dbReference>
<dbReference type="EMBL" id="SRLO01001191">
    <property type="protein sequence ID" value="TNN40419.1"/>
    <property type="molecule type" value="Genomic_DNA"/>
</dbReference>
<comment type="caution">
    <text evidence="8">The sequence shown here is derived from an EMBL/GenBank/DDBJ whole genome shotgun (WGS) entry which is preliminary data.</text>
</comment>
<evidence type="ECO:0000313" key="9">
    <source>
        <dbReference type="Proteomes" id="UP000314294"/>
    </source>
</evidence>
<evidence type="ECO:0000259" key="7">
    <source>
        <dbReference type="PROSITE" id="PS50268"/>
    </source>
</evidence>
<dbReference type="GO" id="GO:0016339">
    <property type="term" value="P:calcium-dependent cell-cell adhesion via plasma membrane cell adhesion molecules"/>
    <property type="evidence" value="ECO:0007669"/>
    <property type="project" value="TreeGrafter"/>
</dbReference>
<name>A0A4Z2FGW3_9TELE</name>
<dbReference type="GO" id="GO:0016477">
    <property type="term" value="P:cell migration"/>
    <property type="evidence" value="ECO:0007669"/>
    <property type="project" value="TreeGrafter"/>
</dbReference>
<proteinExistence type="predicted"/>
<feature type="compositionally biased region" description="Basic and acidic residues" evidence="6">
    <location>
        <begin position="213"/>
        <end position="222"/>
    </location>
</feature>
<feature type="region of interest" description="Disordered" evidence="6">
    <location>
        <begin position="176"/>
        <end position="276"/>
    </location>
</feature>
<dbReference type="InterPro" id="IPR015919">
    <property type="entry name" value="Cadherin-like_sf"/>
</dbReference>
<dbReference type="InterPro" id="IPR020894">
    <property type="entry name" value="Cadherin_CS"/>
</dbReference>
<evidence type="ECO:0000256" key="3">
    <source>
        <dbReference type="ARBA" id="ARBA00022837"/>
    </source>
</evidence>
<keyword evidence="2" id="KW-0677">Repeat</keyword>
<dbReference type="GO" id="GO:0007156">
    <property type="term" value="P:homophilic cell adhesion via plasma membrane adhesion molecules"/>
    <property type="evidence" value="ECO:0007669"/>
    <property type="project" value="InterPro"/>
</dbReference>
<dbReference type="PANTHER" id="PTHR24027:SF272">
    <property type="entry name" value="CADHERIN-24"/>
    <property type="match status" value="1"/>
</dbReference>
<evidence type="ECO:0000256" key="4">
    <source>
        <dbReference type="ARBA" id="ARBA00023136"/>
    </source>
</evidence>
<dbReference type="Gene3D" id="2.60.40.60">
    <property type="entry name" value="Cadherins"/>
    <property type="match status" value="1"/>
</dbReference>
<dbReference type="AlphaFoldDB" id="A0A4Z2FGW3"/>
<dbReference type="GO" id="GO:0034332">
    <property type="term" value="P:adherens junction organization"/>
    <property type="evidence" value="ECO:0007669"/>
    <property type="project" value="TreeGrafter"/>
</dbReference>
<dbReference type="Proteomes" id="UP000314294">
    <property type="component" value="Unassembled WGS sequence"/>
</dbReference>
<evidence type="ECO:0000256" key="6">
    <source>
        <dbReference type="SAM" id="MobiDB-lite"/>
    </source>
</evidence>
<dbReference type="CDD" id="cd11304">
    <property type="entry name" value="Cadherin_repeat"/>
    <property type="match status" value="1"/>
</dbReference>
<comment type="subcellular location">
    <subcellularLocation>
        <location evidence="1">Membrane</location>
    </subcellularLocation>
</comment>
<dbReference type="GO" id="GO:0016342">
    <property type="term" value="C:catenin complex"/>
    <property type="evidence" value="ECO:0007669"/>
    <property type="project" value="TreeGrafter"/>
</dbReference>
<dbReference type="InterPro" id="IPR039808">
    <property type="entry name" value="Cadherin"/>
</dbReference>
<accession>A0A4Z2FGW3</accession>
<dbReference type="PROSITE" id="PS00232">
    <property type="entry name" value="CADHERIN_1"/>
    <property type="match status" value="1"/>
</dbReference>